<organism evidence="1 2">
    <name type="scientific">Tribolium castaneum</name>
    <name type="common">Red flour beetle</name>
    <dbReference type="NCBI Taxonomy" id="7070"/>
    <lineage>
        <taxon>Eukaryota</taxon>
        <taxon>Metazoa</taxon>
        <taxon>Ecdysozoa</taxon>
        <taxon>Arthropoda</taxon>
        <taxon>Hexapoda</taxon>
        <taxon>Insecta</taxon>
        <taxon>Pterygota</taxon>
        <taxon>Neoptera</taxon>
        <taxon>Endopterygota</taxon>
        <taxon>Coleoptera</taxon>
        <taxon>Polyphaga</taxon>
        <taxon>Cucujiformia</taxon>
        <taxon>Tenebrionidae</taxon>
        <taxon>Tenebrionidae incertae sedis</taxon>
        <taxon>Tribolium</taxon>
    </lineage>
</organism>
<sequence>MSLVLCGKPGKYGSYAATTNGKTLLGANILNFNTQPVLCDISGVYRSYAASPGEL</sequence>
<proteinExistence type="predicted"/>
<reference evidence="1 2" key="2">
    <citation type="journal article" date="2010" name="Nucleic Acids Res.">
        <title>BeetleBase in 2010: revisions to provide comprehensive genomic information for Tribolium castaneum.</title>
        <authorList>
            <person name="Kim H.S."/>
            <person name="Murphy T."/>
            <person name="Xia J."/>
            <person name="Caragea D."/>
            <person name="Park Y."/>
            <person name="Beeman R.W."/>
            <person name="Lorenzen M.D."/>
            <person name="Butcher S."/>
            <person name="Manak J.R."/>
            <person name="Brown S.J."/>
        </authorList>
    </citation>
    <scope>NUCLEOTIDE SEQUENCE [LARGE SCALE GENOMIC DNA]</scope>
    <source>
        <strain evidence="1 2">Georgia GA2</strain>
    </source>
</reference>
<evidence type="ECO:0000313" key="1">
    <source>
        <dbReference type="EMBL" id="EFA12625.1"/>
    </source>
</evidence>
<name>D7EJB1_TRICA</name>
<dbReference type="EMBL" id="KQ971889">
    <property type="protein sequence ID" value="EFA12625.1"/>
    <property type="molecule type" value="Genomic_DNA"/>
</dbReference>
<gene>
    <name evidence="1" type="primary">GLEAN_10258</name>
    <name evidence="1" type="ORF">TcasGA2_TC010258</name>
</gene>
<reference evidence="1 2" key="1">
    <citation type="journal article" date="2008" name="Nature">
        <title>The genome of the model beetle and pest Tribolium castaneum.</title>
        <authorList>
            <consortium name="Tribolium Genome Sequencing Consortium"/>
            <person name="Richards S."/>
            <person name="Gibbs R.A."/>
            <person name="Weinstock G.M."/>
            <person name="Brown S.J."/>
            <person name="Denell R."/>
            <person name="Beeman R.W."/>
            <person name="Gibbs R."/>
            <person name="Beeman R.W."/>
            <person name="Brown S.J."/>
            <person name="Bucher G."/>
            <person name="Friedrich M."/>
            <person name="Grimmelikhuijzen C.J."/>
            <person name="Klingler M."/>
            <person name="Lorenzen M."/>
            <person name="Richards S."/>
            <person name="Roth S."/>
            <person name="Schroder R."/>
            <person name="Tautz D."/>
            <person name="Zdobnov E.M."/>
            <person name="Muzny D."/>
            <person name="Gibbs R.A."/>
            <person name="Weinstock G.M."/>
            <person name="Attaway T."/>
            <person name="Bell S."/>
            <person name="Buhay C.J."/>
            <person name="Chandrabose M.N."/>
            <person name="Chavez D."/>
            <person name="Clerk-Blankenburg K.P."/>
            <person name="Cree A."/>
            <person name="Dao M."/>
            <person name="Davis C."/>
            <person name="Chacko J."/>
            <person name="Dinh H."/>
            <person name="Dugan-Rocha S."/>
            <person name="Fowler G."/>
            <person name="Garner T.T."/>
            <person name="Garnes J."/>
            <person name="Gnirke A."/>
            <person name="Hawes A."/>
            <person name="Hernandez J."/>
            <person name="Hines S."/>
            <person name="Holder M."/>
            <person name="Hume J."/>
            <person name="Jhangiani S.N."/>
            <person name="Joshi V."/>
            <person name="Khan Z.M."/>
            <person name="Jackson L."/>
            <person name="Kovar C."/>
            <person name="Kowis A."/>
            <person name="Lee S."/>
            <person name="Lewis L.R."/>
            <person name="Margolis J."/>
            <person name="Morgan M."/>
            <person name="Nazareth L.V."/>
            <person name="Nguyen N."/>
            <person name="Okwuonu G."/>
            <person name="Parker D."/>
            <person name="Richards S."/>
            <person name="Ruiz S.J."/>
            <person name="Santibanez J."/>
            <person name="Savard J."/>
            <person name="Scherer S.E."/>
            <person name="Schneider B."/>
            <person name="Sodergren E."/>
            <person name="Tautz D."/>
            <person name="Vattahil S."/>
            <person name="Villasana D."/>
            <person name="White C.S."/>
            <person name="Wright R."/>
            <person name="Park Y."/>
            <person name="Beeman R.W."/>
            <person name="Lord J."/>
            <person name="Oppert B."/>
            <person name="Lorenzen M."/>
            <person name="Brown S."/>
            <person name="Wang L."/>
            <person name="Savard J."/>
            <person name="Tautz D."/>
            <person name="Richards S."/>
            <person name="Weinstock G."/>
            <person name="Gibbs R.A."/>
            <person name="Liu Y."/>
            <person name="Worley K."/>
            <person name="Weinstock G."/>
            <person name="Elsik C.G."/>
            <person name="Reese J.T."/>
            <person name="Elhaik E."/>
            <person name="Landan G."/>
            <person name="Graur D."/>
            <person name="Arensburger P."/>
            <person name="Atkinson P."/>
            <person name="Beeman R.W."/>
            <person name="Beidler J."/>
            <person name="Brown S.J."/>
            <person name="Demuth J.P."/>
            <person name="Drury D.W."/>
            <person name="Du Y.Z."/>
            <person name="Fujiwara H."/>
            <person name="Lorenzen M."/>
            <person name="Maselli V."/>
            <person name="Osanai M."/>
            <person name="Park Y."/>
            <person name="Robertson H.M."/>
            <person name="Tu Z."/>
            <person name="Wang J.J."/>
            <person name="Wang S."/>
            <person name="Richards S."/>
            <person name="Song H."/>
            <person name="Zhang L."/>
            <person name="Sodergren E."/>
            <person name="Werner D."/>
            <person name="Stanke M."/>
            <person name="Morgenstern B."/>
            <person name="Solovyev V."/>
            <person name="Kosarev P."/>
            <person name="Brown G."/>
            <person name="Chen H.C."/>
            <person name="Ermolaeva O."/>
            <person name="Hlavina W."/>
            <person name="Kapustin Y."/>
            <person name="Kiryutin B."/>
            <person name="Kitts P."/>
            <person name="Maglott D."/>
            <person name="Pruitt K."/>
            <person name="Sapojnikov V."/>
            <person name="Souvorov A."/>
            <person name="Mackey A.J."/>
            <person name="Waterhouse R.M."/>
            <person name="Wyder S."/>
            <person name="Zdobnov E.M."/>
            <person name="Zdobnov E.M."/>
            <person name="Wyder S."/>
            <person name="Kriventseva E.V."/>
            <person name="Kadowaki T."/>
            <person name="Bork P."/>
            <person name="Aranda M."/>
            <person name="Bao R."/>
            <person name="Beermann A."/>
            <person name="Berns N."/>
            <person name="Bolognesi R."/>
            <person name="Bonneton F."/>
            <person name="Bopp D."/>
            <person name="Brown S.J."/>
            <person name="Bucher G."/>
            <person name="Butts T."/>
            <person name="Chaumot A."/>
            <person name="Denell R.E."/>
            <person name="Ferrier D.E."/>
            <person name="Friedrich M."/>
            <person name="Gordon C.M."/>
            <person name="Jindra M."/>
            <person name="Klingler M."/>
            <person name="Lan Q."/>
            <person name="Lattorff H.M."/>
            <person name="Laudet V."/>
            <person name="von Levetsow C."/>
            <person name="Liu Z."/>
            <person name="Lutz R."/>
            <person name="Lynch J.A."/>
            <person name="da Fonseca R.N."/>
            <person name="Posnien N."/>
            <person name="Reuter R."/>
            <person name="Roth S."/>
            <person name="Savard J."/>
            <person name="Schinko J.B."/>
            <person name="Schmitt C."/>
            <person name="Schoppmeier M."/>
            <person name="Schroder R."/>
            <person name="Shippy T.D."/>
            <person name="Simonnet F."/>
            <person name="Marques-Souza H."/>
            <person name="Tautz D."/>
            <person name="Tomoyasu Y."/>
            <person name="Trauner J."/>
            <person name="Van der Zee M."/>
            <person name="Vervoort M."/>
            <person name="Wittkopp N."/>
            <person name="Wimmer E.A."/>
            <person name="Yang X."/>
            <person name="Jones A.K."/>
            <person name="Sattelle D.B."/>
            <person name="Ebert P.R."/>
            <person name="Nelson D."/>
            <person name="Scott J.G."/>
            <person name="Beeman R.W."/>
            <person name="Muthukrishnan S."/>
            <person name="Kramer K.J."/>
            <person name="Arakane Y."/>
            <person name="Beeman R.W."/>
            <person name="Zhu Q."/>
            <person name="Hogenkamp D."/>
            <person name="Dixit R."/>
            <person name="Oppert B."/>
            <person name="Jiang H."/>
            <person name="Zou Z."/>
            <person name="Marshall J."/>
            <person name="Elpidina E."/>
            <person name="Vinokurov K."/>
            <person name="Oppert C."/>
            <person name="Zou Z."/>
            <person name="Evans J."/>
            <person name="Lu Z."/>
            <person name="Zhao P."/>
            <person name="Sumathipala N."/>
            <person name="Altincicek B."/>
            <person name="Vilcinskas A."/>
            <person name="Williams M."/>
            <person name="Hultmark D."/>
            <person name="Hetru C."/>
            <person name="Jiang H."/>
            <person name="Grimmelikhuijzen C.J."/>
            <person name="Hauser F."/>
            <person name="Cazzamali G."/>
            <person name="Williamson M."/>
            <person name="Park Y."/>
            <person name="Li B."/>
            <person name="Tanaka Y."/>
            <person name="Predel R."/>
            <person name="Neupert S."/>
            <person name="Schachtner J."/>
            <person name="Verleyen P."/>
            <person name="Raible F."/>
            <person name="Bork P."/>
            <person name="Friedrich M."/>
            <person name="Walden K.K."/>
            <person name="Robertson H.M."/>
            <person name="Angeli S."/>
            <person name="Foret S."/>
            <person name="Bucher G."/>
            <person name="Schuetz S."/>
            <person name="Maleszka R."/>
            <person name="Wimmer E.A."/>
            <person name="Beeman R.W."/>
            <person name="Lorenzen M."/>
            <person name="Tomoyasu Y."/>
            <person name="Miller S.C."/>
            <person name="Grossmann D."/>
            <person name="Bucher G."/>
        </authorList>
    </citation>
    <scope>NUCLEOTIDE SEQUENCE [LARGE SCALE GENOMIC DNA]</scope>
    <source>
        <strain evidence="1 2">Georgia GA2</strain>
    </source>
</reference>
<keyword evidence="2" id="KW-1185">Reference proteome</keyword>
<dbReference type="HOGENOM" id="CLU_3034982_0_0_1"/>
<dbReference type="InParanoid" id="D7EJB1"/>
<dbReference type="AlphaFoldDB" id="D7EJB1"/>
<accession>D7EJB1</accession>
<evidence type="ECO:0000313" key="2">
    <source>
        <dbReference type="Proteomes" id="UP000007266"/>
    </source>
</evidence>
<protein>
    <submittedName>
        <fullName evidence="1">Uncharacterized protein</fullName>
    </submittedName>
</protein>
<dbReference type="Proteomes" id="UP000007266">
    <property type="component" value="Unassembled WGS sequence"/>
</dbReference>